<name>D9PZH6_ACIS3</name>
<evidence type="ECO:0000313" key="2">
    <source>
        <dbReference type="Proteomes" id="UP000000346"/>
    </source>
</evidence>
<evidence type="ECO:0000313" key="1">
    <source>
        <dbReference type="EMBL" id="ADL18464.1"/>
    </source>
</evidence>
<dbReference type="GeneID" id="9498267"/>
<proteinExistence type="predicted"/>
<dbReference type="STRING" id="666510.ASAC_0056"/>
<sequence length="71" mass="8336">MALTEERAQVSIPRDLYEKAKNYVEAQGTFKSVDELVEFLLRQLLEEQETSVMSKEDEEAVKDRLRRLGYL</sequence>
<dbReference type="AlphaFoldDB" id="D9PZH6"/>
<dbReference type="EMBL" id="CP001742">
    <property type="protein sequence ID" value="ADL18464.1"/>
    <property type="molecule type" value="Genomic_DNA"/>
</dbReference>
<accession>D9PZH6</accession>
<dbReference type="KEGG" id="asc:ASAC_0056"/>
<keyword evidence="2" id="KW-1185">Reference proteome</keyword>
<evidence type="ECO:0008006" key="3">
    <source>
        <dbReference type="Google" id="ProtNLM"/>
    </source>
</evidence>
<protein>
    <recommendedName>
        <fullName evidence="3">CopG family transcriptional regulator</fullName>
    </recommendedName>
</protein>
<dbReference type="HOGENOM" id="CLU_194986_0_0_2"/>
<organism evidence="1 2">
    <name type="scientific">Acidilobus saccharovorans (strain DSM 16705 / JCM 18335 / VKM B-2471 / 345-15)</name>
    <dbReference type="NCBI Taxonomy" id="666510"/>
    <lineage>
        <taxon>Archaea</taxon>
        <taxon>Thermoproteota</taxon>
        <taxon>Thermoprotei</taxon>
        <taxon>Acidilobales</taxon>
        <taxon>Acidilobaceae</taxon>
        <taxon>Acidilobus</taxon>
    </lineage>
</organism>
<dbReference type="OrthoDB" id="46053at2157"/>
<dbReference type="Proteomes" id="UP000000346">
    <property type="component" value="Chromosome"/>
</dbReference>
<dbReference type="eggNOG" id="arCOG02836">
    <property type="taxonomic scope" value="Archaea"/>
</dbReference>
<reference evidence="1 2" key="1">
    <citation type="journal article" date="2010" name="Appl. Environ. Microbiol.">
        <title>The genome sequence of the crenarchaeon Acidilobus saccharovorans supports a new order, Acidilobales, and suggests an important ecological role in terrestrial acidic hot springs.</title>
        <authorList>
            <person name="Mardanov A.V."/>
            <person name="Svetlitchnyi V.A."/>
            <person name="Beletsky A.V."/>
            <person name="Prokofeva M.I."/>
            <person name="Bonch-Osmolovskaya E.A."/>
            <person name="Ravin N.V."/>
            <person name="Skryabin K.G."/>
        </authorList>
    </citation>
    <scope>NUCLEOTIDE SEQUENCE [LARGE SCALE GENOMIC DNA]</scope>
    <source>
        <strain evidence="2">DSM 16705 / JCM 18335 / VKM B-2471 / 345-15</strain>
    </source>
</reference>
<dbReference type="RefSeq" id="WP_013265976.1">
    <property type="nucleotide sequence ID" value="NC_014374.1"/>
</dbReference>
<gene>
    <name evidence="1" type="ordered locus">ASAC_0056</name>
</gene>
<dbReference type="InParanoid" id="D9PZH6"/>